<dbReference type="Proteomes" id="UP000887565">
    <property type="component" value="Unplaced"/>
</dbReference>
<evidence type="ECO:0000313" key="1">
    <source>
        <dbReference type="Proteomes" id="UP000887565"/>
    </source>
</evidence>
<evidence type="ECO:0000313" key="2">
    <source>
        <dbReference type="WBParaSite" id="nRc.2.0.1.t10815-RA"/>
    </source>
</evidence>
<sequence>MAKVLSLRPGSLSLLQSKCPKRSGVAILVDGSKHPLMFSSLAILTDEILDDSVARKSAIYQVGSSCPPKIPSLPLFRESDGKILPKLFSDIE</sequence>
<dbReference type="WBParaSite" id="nRc.2.0.1.t10815-RA">
    <property type="protein sequence ID" value="nRc.2.0.1.t10815-RA"/>
    <property type="gene ID" value="nRc.2.0.1.g10815"/>
</dbReference>
<protein>
    <submittedName>
        <fullName evidence="2">Uncharacterized protein</fullName>
    </submittedName>
</protein>
<accession>A0A915I9G2</accession>
<organism evidence="1 2">
    <name type="scientific">Romanomermis culicivorax</name>
    <name type="common">Nematode worm</name>
    <dbReference type="NCBI Taxonomy" id="13658"/>
    <lineage>
        <taxon>Eukaryota</taxon>
        <taxon>Metazoa</taxon>
        <taxon>Ecdysozoa</taxon>
        <taxon>Nematoda</taxon>
        <taxon>Enoplea</taxon>
        <taxon>Dorylaimia</taxon>
        <taxon>Mermithida</taxon>
        <taxon>Mermithoidea</taxon>
        <taxon>Mermithidae</taxon>
        <taxon>Romanomermis</taxon>
    </lineage>
</organism>
<reference evidence="2" key="1">
    <citation type="submission" date="2022-11" db="UniProtKB">
        <authorList>
            <consortium name="WormBaseParasite"/>
        </authorList>
    </citation>
    <scope>IDENTIFICATION</scope>
</reference>
<keyword evidence="1" id="KW-1185">Reference proteome</keyword>
<proteinExistence type="predicted"/>
<dbReference type="AlphaFoldDB" id="A0A915I9G2"/>
<name>A0A915I9G2_ROMCU</name>